<dbReference type="AlphaFoldDB" id="A0A410X399"/>
<feature type="repeat" description="TPR" evidence="3">
    <location>
        <begin position="141"/>
        <end position="174"/>
    </location>
</feature>
<feature type="repeat" description="TPR" evidence="3">
    <location>
        <begin position="242"/>
        <end position="275"/>
    </location>
</feature>
<dbReference type="SUPFAM" id="SSF48452">
    <property type="entry name" value="TPR-like"/>
    <property type="match status" value="3"/>
</dbReference>
<dbReference type="Pfam" id="PF14559">
    <property type="entry name" value="TPR_19"/>
    <property type="match status" value="2"/>
</dbReference>
<reference evidence="5 6" key="1">
    <citation type="submission" date="2018-01" db="EMBL/GenBank/DDBJ databases">
        <title>The whole genome sequencing and assembly of Paenibacillus chitinolyticus KCCM 41400 strain.</title>
        <authorList>
            <person name="Kim J.-Y."/>
            <person name="Park M.-K."/>
            <person name="Lee Y.-J."/>
            <person name="Yi H."/>
            <person name="Bahn Y.-S."/>
            <person name="Kim J.F."/>
            <person name="Lee D.-W."/>
        </authorList>
    </citation>
    <scope>NUCLEOTIDE SEQUENCE [LARGE SCALE GENOMIC DNA]</scope>
    <source>
        <strain evidence="5 6">KCCM 41400</strain>
    </source>
</reference>
<reference evidence="4 7" key="2">
    <citation type="submission" date="2022-05" db="EMBL/GenBank/DDBJ databases">
        <title>Genome Sequencing of Bee-Associated Microbes.</title>
        <authorList>
            <person name="Dunlap C."/>
        </authorList>
    </citation>
    <scope>NUCLEOTIDE SEQUENCE [LARGE SCALE GENOMIC DNA]</scope>
    <source>
        <strain evidence="4 7">NRRL B-23120</strain>
    </source>
</reference>
<evidence type="ECO:0000256" key="2">
    <source>
        <dbReference type="ARBA" id="ARBA00022803"/>
    </source>
</evidence>
<dbReference type="EMBL" id="CP026520">
    <property type="protein sequence ID" value="QAV21067.1"/>
    <property type="molecule type" value="Genomic_DNA"/>
</dbReference>
<evidence type="ECO:0000313" key="7">
    <source>
        <dbReference type="Proteomes" id="UP001527202"/>
    </source>
</evidence>
<dbReference type="Proteomes" id="UP000288943">
    <property type="component" value="Chromosome"/>
</dbReference>
<evidence type="ECO:0000313" key="4">
    <source>
        <dbReference type="EMBL" id="MCY9597722.1"/>
    </source>
</evidence>
<dbReference type="PANTHER" id="PTHR44858:SF1">
    <property type="entry name" value="UDP-N-ACETYLGLUCOSAMINE--PEPTIDE N-ACETYLGLUCOSAMINYLTRANSFERASE SPINDLY-RELATED"/>
    <property type="match status" value="1"/>
</dbReference>
<keyword evidence="1" id="KW-0677">Repeat</keyword>
<evidence type="ECO:0000313" key="5">
    <source>
        <dbReference type="EMBL" id="QAV21067.1"/>
    </source>
</evidence>
<feature type="repeat" description="TPR" evidence="3">
    <location>
        <begin position="71"/>
        <end position="104"/>
    </location>
</feature>
<proteinExistence type="predicted"/>
<name>A0A410X399_9BACL</name>
<dbReference type="InterPro" id="IPR019734">
    <property type="entry name" value="TPR_rpt"/>
</dbReference>
<dbReference type="PROSITE" id="PS50005">
    <property type="entry name" value="TPR"/>
    <property type="match status" value="4"/>
</dbReference>
<keyword evidence="2 3" id="KW-0802">TPR repeat</keyword>
<gene>
    <name evidence="4" type="ORF">M5X16_18315</name>
    <name evidence="5" type="ORF">PC41400_26690</name>
</gene>
<dbReference type="Pfam" id="PF13181">
    <property type="entry name" value="TPR_8"/>
    <property type="match status" value="2"/>
</dbReference>
<dbReference type="GeneID" id="95378384"/>
<keyword evidence="7" id="KW-1185">Reference proteome</keyword>
<dbReference type="Proteomes" id="UP001527202">
    <property type="component" value="Unassembled WGS sequence"/>
</dbReference>
<evidence type="ECO:0000256" key="3">
    <source>
        <dbReference type="PROSITE-ProRule" id="PRU00339"/>
    </source>
</evidence>
<dbReference type="PANTHER" id="PTHR44858">
    <property type="entry name" value="TETRATRICOPEPTIDE REPEAT PROTEIN 6"/>
    <property type="match status" value="1"/>
</dbReference>
<dbReference type="EMBL" id="JAMDMJ010000024">
    <property type="protein sequence ID" value="MCY9597722.1"/>
    <property type="molecule type" value="Genomic_DNA"/>
</dbReference>
<dbReference type="InterPro" id="IPR011990">
    <property type="entry name" value="TPR-like_helical_dom_sf"/>
</dbReference>
<accession>A0A410X399</accession>
<protein>
    <submittedName>
        <fullName evidence="5">Tetratricopeptide repeat protein</fullName>
    </submittedName>
</protein>
<evidence type="ECO:0000313" key="6">
    <source>
        <dbReference type="Proteomes" id="UP000288943"/>
    </source>
</evidence>
<dbReference type="InterPro" id="IPR050498">
    <property type="entry name" value="Ycf3"/>
</dbReference>
<feature type="repeat" description="TPR" evidence="3">
    <location>
        <begin position="449"/>
        <end position="482"/>
    </location>
</feature>
<organism evidence="5 6">
    <name type="scientific">Paenibacillus chitinolyticus</name>
    <dbReference type="NCBI Taxonomy" id="79263"/>
    <lineage>
        <taxon>Bacteria</taxon>
        <taxon>Bacillati</taxon>
        <taxon>Bacillota</taxon>
        <taxon>Bacilli</taxon>
        <taxon>Bacillales</taxon>
        <taxon>Paenibacillaceae</taxon>
        <taxon>Paenibacillus</taxon>
    </lineage>
</organism>
<dbReference type="Gene3D" id="1.25.40.10">
    <property type="entry name" value="Tetratricopeptide repeat domain"/>
    <property type="match status" value="4"/>
</dbReference>
<sequence length="658" mass="76175">MKLFNGYYIKKGRQYIKEGNFAKALQYYEKVDYGKLDTAEKIRVAEVYHECGRTEHALSLLGDIIGRVSSDQAHERRAHILQEIGREEEAMRDLDEAIRLNPEPYMYWYTRGIWRKDFQDYEAAAADLEECVKREPEDSVVSSYYELGMCYWRMEDYGRAEQTFRKVLSYPDRDIPIFHYRLGKTLENLGRLEEAAASMRKAVDQVIEWEYISDKGQRLVLTRTGYGAGAFRIFMEEAERTCGFRKDLAGLYAGLKRYGEALEEINRALETYPDNDGLYLQRVAVYRSSGRWEDAERELDVLEKERDVEERVLWMERVLLYRAQNRDSEAVPLLHKLYEQDSGNPIVCYWLADAYLDLGQTGKALEFNKRLLELEDNDPLNEQQRGLILEETGAYGQAASAYGRAIAMQDRADFRMKRSYAYFMDSRFDEALMDLHHAAELEPGISEGAGYHHAMGRVLEEMGHLDMAIASFTKAIDIQPEHAAYYESRAKCYLTLRELEKAELDCIVGYDKDASYTDLISLRGNVLYLKKEYAESRNLASQFSRLHPDSPSAFFNLGLVCFKLEGEEDAARNAFDQALALDPSYGACYIYKAYLDYGRLDFREAIENLANWSLFTFPELSLEERLEHLEELDGLNETVLEGAARRITELYQGHVYLS</sequence>
<dbReference type="Pfam" id="PF13432">
    <property type="entry name" value="TPR_16"/>
    <property type="match status" value="3"/>
</dbReference>
<dbReference type="SMART" id="SM00028">
    <property type="entry name" value="TPR"/>
    <property type="match status" value="12"/>
</dbReference>
<dbReference type="OrthoDB" id="2488002at2"/>
<dbReference type="RefSeq" id="WP_042234686.1">
    <property type="nucleotide sequence ID" value="NZ_CP026520.1"/>
</dbReference>
<evidence type="ECO:0000256" key="1">
    <source>
        <dbReference type="ARBA" id="ARBA00022737"/>
    </source>
</evidence>
<dbReference type="KEGG" id="pchi:PC41400_26690"/>